<dbReference type="SUPFAM" id="SSF48403">
    <property type="entry name" value="Ankyrin repeat"/>
    <property type="match status" value="1"/>
</dbReference>
<dbReference type="AlphaFoldDB" id="W9QPY6"/>
<dbReference type="PANTHER" id="PTHR24186:SF38">
    <property type="entry name" value="ANKYRIN REPEAT FAMILY PROTEIN"/>
    <property type="match status" value="1"/>
</dbReference>
<keyword evidence="1" id="KW-0677">Repeat</keyword>
<keyword evidence="4" id="KW-1185">Reference proteome</keyword>
<proteinExistence type="predicted"/>
<organism evidence="3 4">
    <name type="scientific">Morus notabilis</name>
    <dbReference type="NCBI Taxonomy" id="981085"/>
    <lineage>
        <taxon>Eukaryota</taxon>
        <taxon>Viridiplantae</taxon>
        <taxon>Streptophyta</taxon>
        <taxon>Embryophyta</taxon>
        <taxon>Tracheophyta</taxon>
        <taxon>Spermatophyta</taxon>
        <taxon>Magnoliopsida</taxon>
        <taxon>eudicotyledons</taxon>
        <taxon>Gunneridae</taxon>
        <taxon>Pentapetalae</taxon>
        <taxon>rosids</taxon>
        <taxon>fabids</taxon>
        <taxon>Rosales</taxon>
        <taxon>Moraceae</taxon>
        <taxon>Moreae</taxon>
        <taxon>Morus</taxon>
    </lineage>
</organism>
<evidence type="ECO:0000256" key="2">
    <source>
        <dbReference type="ARBA" id="ARBA00023043"/>
    </source>
</evidence>
<gene>
    <name evidence="3" type="ORF">L484_003774</name>
</gene>
<evidence type="ECO:0000256" key="1">
    <source>
        <dbReference type="ARBA" id="ARBA00022737"/>
    </source>
</evidence>
<accession>W9QPY6</accession>
<dbReference type="PANTHER" id="PTHR24186">
    <property type="entry name" value="PROTEIN PHOSPHATASE 1 REGULATORY SUBUNIT"/>
    <property type="match status" value="1"/>
</dbReference>
<keyword evidence="2" id="KW-0040">ANK repeat</keyword>
<dbReference type="GO" id="GO:0005886">
    <property type="term" value="C:plasma membrane"/>
    <property type="evidence" value="ECO:0007669"/>
    <property type="project" value="TreeGrafter"/>
</dbReference>
<name>W9QPY6_9ROSA</name>
<dbReference type="Proteomes" id="UP000030645">
    <property type="component" value="Unassembled WGS sequence"/>
</dbReference>
<dbReference type="InterPro" id="IPR036770">
    <property type="entry name" value="Ankyrin_rpt-contain_sf"/>
</dbReference>
<dbReference type="Gene3D" id="1.25.40.20">
    <property type="entry name" value="Ankyrin repeat-containing domain"/>
    <property type="match status" value="1"/>
</dbReference>
<dbReference type="InterPro" id="IPR002110">
    <property type="entry name" value="Ankyrin_rpt"/>
</dbReference>
<evidence type="ECO:0000313" key="3">
    <source>
        <dbReference type="EMBL" id="EXB48291.1"/>
    </source>
</evidence>
<evidence type="ECO:0000313" key="4">
    <source>
        <dbReference type="Proteomes" id="UP000030645"/>
    </source>
</evidence>
<dbReference type="STRING" id="981085.W9QPY6"/>
<dbReference type="EMBL" id="KE343934">
    <property type="protein sequence ID" value="EXB48291.1"/>
    <property type="molecule type" value="Genomic_DNA"/>
</dbReference>
<dbReference type="Pfam" id="PF12796">
    <property type="entry name" value="Ank_2"/>
    <property type="match status" value="1"/>
</dbReference>
<protein>
    <submittedName>
        <fullName evidence="3">Uncharacterized protein</fullName>
    </submittedName>
</protein>
<reference evidence="4" key="1">
    <citation type="submission" date="2013-01" db="EMBL/GenBank/DDBJ databases">
        <title>Draft Genome Sequence of a Mulberry Tree, Morus notabilis C.K. Schneid.</title>
        <authorList>
            <person name="He N."/>
            <person name="Zhao S."/>
        </authorList>
    </citation>
    <scope>NUCLEOTIDE SEQUENCE</scope>
</reference>
<sequence>MLGHTDFVKVILSRNPELARELDSQHSLPLHLAAAKGDLETVEALLVVMDDNQFLNARDDYGMTVLPLAVADKQIESQRNENDIDIAEYLRVAGALRTTDTPSSSSTSRVHFNVVHNYKPEDWLVRKREALMVVAR</sequence>